<dbReference type="InterPro" id="IPR000644">
    <property type="entry name" value="CBS_dom"/>
</dbReference>
<dbReference type="AlphaFoldDB" id="E3BMT7"/>
<name>E3BMT7_9VIBR</name>
<comment type="caution">
    <text evidence="4">The sequence shown here is derived from an EMBL/GenBank/DDBJ whole genome shotgun (WGS) entry which is preliminary data.</text>
</comment>
<sequence length="144" mass="16174">MIKVKDVMTQNPHTLLQSHTLADAKNTMQALDIRHIPIVNEHHHLLGLVSLSDVLSAQESMLQNDLDKQSKVMETLLLEVMTTHIKTISSKADLKECALEMHKHKLGCFPVVEKGELVGIITDGDFIVIAIDLLERFEKIQDDS</sequence>
<evidence type="ECO:0000313" key="5">
    <source>
        <dbReference type="Proteomes" id="UP000002943"/>
    </source>
</evidence>
<dbReference type="Proteomes" id="UP000002943">
    <property type="component" value="Unassembled WGS sequence"/>
</dbReference>
<accession>E3BMT7</accession>
<dbReference type="Pfam" id="PF00571">
    <property type="entry name" value="CBS"/>
    <property type="match status" value="2"/>
</dbReference>
<evidence type="ECO:0000259" key="3">
    <source>
        <dbReference type="PROSITE" id="PS51371"/>
    </source>
</evidence>
<feature type="domain" description="CBS" evidence="3">
    <location>
        <begin position="8"/>
        <end position="66"/>
    </location>
</feature>
<reference evidence="4 5" key="1">
    <citation type="journal article" date="2012" name="Int. J. Syst. Evol. Microbiol.">
        <title>Vibrio caribbeanicus sp. nov., isolated from the marine sponge Scleritoderma cyanea.</title>
        <authorList>
            <person name="Hoffmann M."/>
            <person name="Monday S.R."/>
            <person name="Allard M.W."/>
            <person name="Strain E.A."/>
            <person name="Whittaker P."/>
            <person name="Naum M."/>
            <person name="McCarthy P.J."/>
            <person name="Lopez J.V."/>
            <person name="Fischer M."/>
            <person name="Brown E.W."/>
        </authorList>
    </citation>
    <scope>NUCLEOTIDE SEQUENCE [LARGE SCALE GENOMIC DNA]</scope>
    <source>
        <strain evidence="4 5">ATCC BAA-2122</strain>
    </source>
</reference>
<dbReference type="PROSITE" id="PS51371">
    <property type="entry name" value="CBS"/>
    <property type="match status" value="2"/>
</dbReference>
<dbReference type="InterPro" id="IPR046342">
    <property type="entry name" value="CBS_dom_sf"/>
</dbReference>
<keyword evidence="5" id="KW-1185">Reference proteome</keyword>
<dbReference type="eggNOG" id="COG0517">
    <property type="taxonomic scope" value="Bacteria"/>
</dbReference>
<gene>
    <name evidence="4" type="ORF">VIBC2010_10756</name>
</gene>
<dbReference type="PANTHER" id="PTHR43080">
    <property type="entry name" value="CBS DOMAIN-CONTAINING PROTEIN CBSX3, MITOCHONDRIAL"/>
    <property type="match status" value="1"/>
</dbReference>
<evidence type="ECO:0000313" key="4">
    <source>
        <dbReference type="EMBL" id="EFP95563.1"/>
    </source>
</evidence>
<feature type="domain" description="CBS" evidence="3">
    <location>
        <begin position="81"/>
        <end position="136"/>
    </location>
</feature>
<dbReference type="Gene3D" id="3.10.580.10">
    <property type="entry name" value="CBS-domain"/>
    <property type="match status" value="1"/>
</dbReference>
<dbReference type="SUPFAM" id="SSF54631">
    <property type="entry name" value="CBS-domain pair"/>
    <property type="match status" value="1"/>
</dbReference>
<protein>
    <submittedName>
        <fullName evidence="4">Putative acetoin utilization protein AcuB</fullName>
    </submittedName>
</protein>
<evidence type="ECO:0000256" key="1">
    <source>
        <dbReference type="ARBA" id="ARBA00023122"/>
    </source>
</evidence>
<keyword evidence="1 2" id="KW-0129">CBS domain</keyword>
<proteinExistence type="predicted"/>
<dbReference type="OrthoDB" id="9802114at2"/>
<dbReference type="RefSeq" id="WP_009602441.1">
    <property type="nucleotide sequence ID" value="NZ_AEIU01000091.1"/>
</dbReference>
<evidence type="ECO:0000256" key="2">
    <source>
        <dbReference type="PROSITE-ProRule" id="PRU00703"/>
    </source>
</evidence>
<dbReference type="STRING" id="796620.VIBC2010_10756"/>
<dbReference type="InterPro" id="IPR051257">
    <property type="entry name" value="Diverse_CBS-Domain"/>
</dbReference>
<dbReference type="EMBL" id="AEIU01000091">
    <property type="protein sequence ID" value="EFP95563.1"/>
    <property type="molecule type" value="Genomic_DNA"/>
</dbReference>
<dbReference type="SMART" id="SM00116">
    <property type="entry name" value="CBS"/>
    <property type="match status" value="2"/>
</dbReference>
<dbReference type="PANTHER" id="PTHR43080:SF2">
    <property type="entry name" value="CBS DOMAIN-CONTAINING PROTEIN"/>
    <property type="match status" value="1"/>
</dbReference>
<organism evidence="4 5">
    <name type="scientific">Vibrio caribbeanicus ATCC BAA-2122</name>
    <dbReference type="NCBI Taxonomy" id="796620"/>
    <lineage>
        <taxon>Bacteria</taxon>
        <taxon>Pseudomonadati</taxon>
        <taxon>Pseudomonadota</taxon>
        <taxon>Gammaproteobacteria</taxon>
        <taxon>Vibrionales</taxon>
        <taxon>Vibrionaceae</taxon>
        <taxon>Vibrio</taxon>
    </lineage>
</organism>